<reference evidence="1 2" key="2">
    <citation type="submission" date="2018-11" db="EMBL/GenBank/DDBJ databases">
        <authorList>
            <consortium name="Pathogen Informatics"/>
        </authorList>
    </citation>
    <scope>NUCLEOTIDE SEQUENCE [LARGE SCALE GENOMIC DNA]</scope>
</reference>
<dbReference type="WBParaSite" id="TCLT_0000561001-mRNA-1">
    <property type="protein sequence ID" value="TCLT_0000561001-mRNA-1"/>
    <property type="gene ID" value="TCLT_0000561001"/>
</dbReference>
<proteinExistence type="predicted"/>
<keyword evidence="2" id="KW-1185">Reference proteome</keyword>
<accession>A0A0N5CYS4</accession>
<dbReference type="OrthoDB" id="5873061at2759"/>
<dbReference type="OMA" id="SCAMEPI"/>
<sequence>MTCTTKGGNQQDAVQLDKFRVTAQLSRPSCAMEPIHCDRDQDVCVTITMHVGSGHYWIGAGCDRHEHFQHIACENVRTLTRNVQPGVVQERPVLQRVCVCTNDRCNAAKQSYLLQTDKMPYFTILACSFLVSYFCHSFT</sequence>
<organism evidence="3">
    <name type="scientific">Thelazia callipaeda</name>
    <name type="common">Oriental eyeworm</name>
    <name type="synonym">Parasitic nematode</name>
    <dbReference type="NCBI Taxonomy" id="103827"/>
    <lineage>
        <taxon>Eukaryota</taxon>
        <taxon>Metazoa</taxon>
        <taxon>Ecdysozoa</taxon>
        <taxon>Nematoda</taxon>
        <taxon>Chromadorea</taxon>
        <taxon>Rhabditida</taxon>
        <taxon>Spirurina</taxon>
        <taxon>Spiruromorpha</taxon>
        <taxon>Thelazioidea</taxon>
        <taxon>Thelaziidae</taxon>
        <taxon>Thelazia</taxon>
    </lineage>
</organism>
<name>A0A0N5CYS4_THECL</name>
<dbReference type="Proteomes" id="UP000276776">
    <property type="component" value="Unassembled WGS sequence"/>
</dbReference>
<dbReference type="AlphaFoldDB" id="A0A0N5CYS4"/>
<evidence type="ECO:0000313" key="1">
    <source>
        <dbReference type="EMBL" id="VDN02863.1"/>
    </source>
</evidence>
<gene>
    <name evidence="1" type="ORF">TCLT_LOCUS5599</name>
</gene>
<evidence type="ECO:0000313" key="2">
    <source>
        <dbReference type="Proteomes" id="UP000276776"/>
    </source>
</evidence>
<protein>
    <submittedName>
        <fullName evidence="3">Activin_recp domain-containing protein</fullName>
    </submittedName>
</protein>
<dbReference type="EMBL" id="UYYF01004349">
    <property type="protein sequence ID" value="VDN02863.1"/>
    <property type="molecule type" value="Genomic_DNA"/>
</dbReference>
<reference evidence="3" key="1">
    <citation type="submission" date="2017-02" db="UniProtKB">
        <authorList>
            <consortium name="WormBaseParasite"/>
        </authorList>
    </citation>
    <scope>IDENTIFICATION</scope>
</reference>
<evidence type="ECO:0000313" key="3">
    <source>
        <dbReference type="WBParaSite" id="TCLT_0000561001-mRNA-1"/>
    </source>
</evidence>